<organism evidence="1 2">
    <name type="scientific">Alicyclobacillus ferrooxydans</name>
    <dbReference type="NCBI Taxonomy" id="471514"/>
    <lineage>
        <taxon>Bacteria</taxon>
        <taxon>Bacillati</taxon>
        <taxon>Bacillota</taxon>
        <taxon>Bacilli</taxon>
        <taxon>Bacillales</taxon>
        <taxon>Alicyclobacillaceae</taxon>
        <taxon>Alicyclobacillus</taxon>
    </lineage>
</organism>
<dbReference type="OrthoDB" id="147801at2"/>
<evidence type="ECO:0000313" key="1">
    <source>
        <dbReference type="EMBL" id="KPV45276.1"/>
    </source>
</evidence>
<dbReference type="AlphaFoldDB" id="A0A0P9CHR4"/>
<dbReference type="PATRIC" id="fig|471514.4.peg.2838"/>
<accession>A0A0P9CHR4</accession>
<dbReference type="InterPro" id="IPR012440">
    <property type="entry name" value="DUF1641"/>
</dbReference>
<proteinExistence type="predicted"/>
<dbReference type="STRING" id="471514.AN477_02490"/>
<dbReference type="Proteomes" id="UP000050482">
    <property type="component" value="Unassembled WGS sequence"/>
</dbReference>
<name>A0A0P9CHR4_9BACL</name>
<dbReference type="PANTHER" id="PTHR38433:SF1">
    <property type="entry name" value="DUF1641 DOMAIN-CONTAINING PROTEIN"/>
    <property type="match status" value="1"/>
</dbReference>
<dbReference type="PANTHER" id="PTHR38433">
    <property type="match status" value="1"/>
</dbReference>
<protein>
    <recommendedName>
        <fullName evidence="3">DUF1641 domain-containing protein</fullName>
    </recommendedName>
</protein>
<gene>
    <name evidence="1" type="ORF">AN477_02490</name>
</gene>
<dbReference type="RefSeq" id="WP_054967610.1">
    <property type="nucleotide sequence ID" value="NZ_LJCO01000011.1"/>
</dbReference>
<evidence type="ECO:0000313" key="2">
    <source>
        <dbReference type="Proteomes" id="UP000050482"/>
    </source>
</evidence>
<keyword evidence="2" id="KW-1185">Reference proteome</keyword>
<dbReference type="Pfam" id="PF07849">
    <property type="entry name" value="DUF1641"/>
    <property type="match status" value="1"/>
</dbReference>
<sequence length="157" mass="16771">MGKAITWVPDAEISRQPVPKDMLSGHEQALAEALHLIDLLHEKGLLQLSVASLEQGKGLMDILVRQMDQPGALGGLKNVIALVQGATAMDARGLSQLLQGLAEGTKLLGQGERVTVNGVFDLMRLMHDPDVSSALGWLFTILKGIGQRVAENSQSKS</sequence>
<dbReference type="EMBL" id="LJCO01000011">
    <property type="protein sequence ID" value="KPV45276.1"/>
    <property type="molecule type" value="Genomic_DNA"/>
</dbReference>
<comment type="caution">
    <text evidence="1">The sequence shown here is derived from an EMBL/GenBank/DDBJ whole genome shotgun (WGS) entry which is preliminary data.</text>
</comment>
<evidence type="ECO:0008006" key="3">
    <source>
        <dbReference type="Google" id="ProtNLM"/>
    </source>
</evidence>
<reference evidence="1 2" key="1">
    <citation type="submission" date="2015-09" db="EMBL/GenBank/DDBJ databases">
        <title>Draft genome sequence of Alicyclobacillus ferrooxydans DSM 22381.</title>
        <authorList>
            <person name="Hemp J."/>
        </authorList>
    </citation>
    <scope>NUCLEOTIDE SEQUENCE [LARGE SCALE GENOMIC DNA]</scope>
    <source>
        <strain evidence="1 2">TC-34</strain>
    </source>
</reference>